<comment type="caution">
    <text evidence="1">The sequence shown here is derived from an EMBL/GenBank/DDBJ whole genome shotgun (WGS) entry which is preliminary data.</text>
</comment>
<dbReference type="Proteomes" id="UP000663848">
    <property type="component" value="Unassembled WGS sequence"/>
</dbReference>
<dbReference type="EMBL" id="CAJOBR010047224">
    <property type="protein sequence ID" value="CAF5041832.1"/>
    <property type="molecule type" value="Genomic_DNA"/>
</dbReference>
<evidence type="ECO:0000313" key="2">
    <source>
        <dbReference type="Proteomes" id="UP000663848"/>
    </source>
</evidence>
<proteinExistence type="predicted"/>
<dbReference type="AlphaFoldDB" id="A0A822CEW0"/>
<name>A0A822CEW0_9BILA</name>
<organism evidence="1 2">
    <name type="scientific">Rotaria socialis</name>
    <dbReference type="NCBI Taxonomy" id="392032"/>
    <lineage>
        <taxon>Eukaryota</taxon>
        <taxon>Metazoa</taxon>
        <taxon>Spiralia</taxon>
        <taxon>Gnathifera</taxon>
        <taxon>Rotifera</taxon>
        <taxon>Eurotatoria</taxon>
        <taxon>Bdelloidea</taxon>
        <taxon>Philodinida</taxon>
        <taxon>Philodinidae</taxon>
        <taxon>Rotaria</taxon>
    </lineage>
</organism>
<evidence type="ECO:0000313" key="1">
    <source>
        <dbReference type="EMBL" id="CAF5041832.1"/>
    </source>
</evidence>
<accession>A0A822CEW0</accession>
<gene>
    <name evidence="1" type="ORF">QYT958_LOCUS41444</name>
</gene>
<protein>
    <submittedName>
        <fullName evidence="1">Uncharacterized protein</fullName>
    </submittedName>
</protein>
<sequence length="85" mass="9899">IKKNNFNLKVPDEPRQKPKRLMYTDLQNDLFYQLGNGIENILCNMPNLFKNAILEQHRIQSLFDYRCILSLGDPILLLSCGVSLF</sequence>
<feature type="non-terminal residue" evidence="1">
    <location>
        <position position="1"/>
    </location>
</feature>
<reference evidence="1" key="1">
    <citation type="submission" date="2021-02" db="EMBL/GenBank/DDBJ databases">
        <authorList>
            <person name="Nowell W R."/>
        </authorList>
    </citation>
    <scope>NUCLEOTIDE SEQUENCE</scope>
</reference>